<sequence length="328" mass="34508">MADVVGMVAQSHSPLRWAAPPVGAADPGAHFVRAVDRSREIVAGLGCDVVVLFGPDHFRFAFYDLMPPFCIGAERVDGVGDYGTPSGPLPTAPDLALHLHRHVSADGFDPALSLTMAVDHGISQTYAALFPALDVPLIPIMLNTSAPPLPSPRRSREFGRAVGRALRAAPGDARVLVVGSGGLSHWPPRLDAFDADLPAEEREFLLTGRSSVADREAGRQEKVKAMGRASGRVNAEWDQRVVELIRTGGVDQLAGLSENEIDQAAGNGGQEIRTWIAAAAAFTEATGQPISSCRIDADYEPVPGWITGMGTVTAVATPDAVARVTGGL</sequence>
<dbReference type="InterPro" id="IPR004183">
    <property type="entry name" value="Xdiol_dOase_suB"/>
</dbReference>
<comment type="caution">
    <text evidence="2">The sequence shown here is derived from an EMBL/GenBank/DDBJ whole genome shotgun (WGS) entry which is preliminary data.</text>
</comment>
<gene>
    <name evidence="2" type="ORF">HF526_30715</name>
</gene>
<evidence type="ECO:0000313" key="3">
    <source>
        <dbReference type="Proteomes" id="UP000820669"/>
    </source>
</evidence>
<feature type="domain" description="Extradiol ring-cleavage dioxygenase class III enzyme subunit B" evidence="1">
    <location>
        <begin position="11"/>
        <end position="289"/>
    </location>
</feature>
<keyword evidence="3" id="KW-1185">Reference proteome</keyword>
<dbReference type="RefSeq" id="WP_169385153.1">
    <property type="nucleotide sequence ID" value="NZ_JAAXLA010000093.1"/>
</dbReference>
<name>A0ABX1SNB5_9PSEU</name>
<evidence type="ECO:0000313" key="2">
    <source>
        <dbReference type="EMBL" id="NMI01639.1"/>
    </source>
</evidence>
<accession>A0ABX1SNB5</accession>
<dbReference type="EMBL" id="JAAXLA010000093">
    <property type="protein sequence ID" value="NMI01639.1"/>
    <property type="molecule type" value="Genomic_DNA"/>
</dbReference>
<proteinExistence type="predicted"/>
<dbReference type="Proteomes" id="UP000820669">
    <property type="component" value="Unassembled WGS sequence"/>
</dbReference>
<reference evidence="2 3" key="1">
    <citation type="submission" date="2020-04" db="EMBL/GenBank/DDBJ databases">
        <authorList>
            <person name="Klaysubun C."/>
            <person name="Duangmal K."/>
            <person name="Lipun K."/>
        </authorList>
    </citation>
    <scope>NUCLEOTIDE SEQUENCE [LARGE SCALE GENOMIC DNA]</scope>
    <source>
        <strain evidence="2 3">K10HN5</strain>
    </source>
</reference>
<evidence type="ECO:0000259" key="1">
    <source>
        <dbReference type="Pfam" id="PF02900"/>
    </source>
</evidence>
<dbReference type="Gene3D" id="3.40.830.10">
    <property type="entry name" value="LigB-like"/>
    <property type="match status" value="1"/>
</dbReference>
<protein>
    <submittedName>
        <fullName evidence="2">2,3-dihydroxyphenylpropionate 1,2-dioxygenase</fullName>
    </submittedName>
</protein>
<organism evidence="2 3">
    <name type="scientific">Pseudonocardia acidicola</name>
    <dbReference type="NCBI Taxonomy" id="2724939"/>
    <lineage>
        <taxon>Bacteria</taxon>
        <taxon>Bacillati</taxon>
        <taxon>Actinomycetota</taxon>
        <taxon>Actinomycetes</taxon>
        <taxon>Pseudonocardiales</taxon>
        <taxon>Pseudonocardiaceae</taxon>
        <taxon>Pseudonocardia</taxon>
    </lineage>
</organism>
<dbReference type="SUPFAM" id="SSF53213">
    <property type="entry name" value="LigB-like"/>
    <property type="match status" value="1"/>
</dbReference>
<dbReference type="Pfam" id="PF02900">
    <property type="entry name" value="LigB"/>
    <property type="match status" value="1"/>
</dbReference>